<dbReference type="InterPro" id="IPR036880">
    <property type="entry name" value="Kunitz_BPTI_sf"/>
</dbReference>
<proteinExistence type="predicted"/>
<dbReference type="InterPro" id="IPR016134">
    <property type="entry name" value="Dockerin_dom"/>
</dbReference>
<dbReference type="AlphaFoldDB" id="A0A1F7HFE2"/>
<comment type="caution">
    <text evidence="3">The sequence shown here is derived from an EMBL/GenBank/DDBJ whole genome shotgun (WGS) entry which is preliminary data.</text>
</comment>
<feature type="region of interest" description="Disordered" evidence="1">
    <location>
        <begin position="88"/>
        <end position="132"/>
    </location>
</feature>
<organism evidence="3 4">
    <name type="scientific">Candidatus Roizmanbacteria bacterium RIFCSPHIGHO2_02_FULL_43_11</name>
    <dbReference type="NCBI Taxonomy" id="1802043"/>
    <lineage>
        <taxon>Bacteria</taxon>
        <taxon>Candidatus Roizmaniibacteriota</taxon>
    </lineage>
</organism>
<dbReference type="SUPFAM" id="SSF57362">
    <property type="entry name" value="BPTI-like"/>
    <property type="match status" value="1"/>
</dbReference>
<dbReference type="GO" id="GO:0004553">
    <property type="term" value="F:hydrolase activity, hydrolyzing O-glycosyl compounds"/>
    <property type="evidence" value="ECO:0007669"/>
    <property type="project" value="InterPro"/>
</dbReference>
<dbReference type="InterPro" id="IPR002105">
    <property type="entry name" value="Dockerin_1_rpt"/>
</dbReference>
<dbReference type="GO" id="GO:0000272">
    <property type="term" value="P:polysaccharide catabolic process"/>
    <property type="evidence" value="ECO:0007669"/>
    <property type="project" value="InterPro"/>
</dbReference>
<evidence type="ECO:0000313" key="4">
    <source>
        <dbReference type="Proteomes" id="UP000178098"/>
    </source>
</evidence>
<evidence type="ECO:0000313" key="3">
    <source>
        <dbReference type="EMBL" id="OGK29714.1"/>
    </source>
</evidence>
<feature type="compositionally biased region" description="Low complexity" evidence="1">
    <location>
        <begin position="88"/>
        <end position="122"/>
    </location>
</feature>
<evidence type="ECO:0000259" key="2">
    <source>
        <dbReference type="PROSITE" id="PS51766"/>
    </source>
</evidence>
<dbReference type="Gene3D" id="1.10.1330.10">
    <property type="entry name" value="Dockerin domain"/>
    <property type="match status" value="1"/>
</dbReference>
<dbReference type="InterPro" id="IPR036439">
    <property type="entry name" value="Dockerin_dom_sf"/>
</dbReference>
<evidence type="ECO:0000256" key="1">
    <source>
        <dbReference type="SAM" id="MobiDB-lite"/>
    </source>
</evidence>
<sequence length="186" mass="19937">MKGLLAIGGLILGFAGVMLLPSYVHAQTSPLCVPSGSSCSGASSAHWEFDNVRNVCYQPFSQCGGTEFKTQVDCEVACITILPTSTEITPADTATPTPPLETETPTSSPTATIAPSSEPTATVNPTSTCVRDNPDVNKDGVINLIDFEFFRKEFLGEELSKRADMNCDGRVSLSDFEIFRSFFTAH</sequence>
<accession>A0A1F7HFE2</accession>
<dbReference type="PROSITE" id="PS00448">
    <property type="entry name" value="CLOS_CELLULOSOME_RPT"/>
    <property type="match status" value="1"/>
</dbReference>
<dbReference type="InterPro" id="IPR018247">
    <property type="entry name" value="EF_Hand_1_Ca_BS"/>
</dbReference>
<protein>
    <recommendedName>
        <fullName evidence="2">Dockerin domain-containing protein</fullName>
    </recommendedName>
</protein>
<dbReference type="Pfam" id="PF00404">
    <property type="entry name" value="Dockerin_1"/>
    <property type="match status" value="1"/>
</dbReference>
<reference evidence="3 4" key="1">
    <citation type="journal article" date="2016" name="Nat. Commun.">
        <title>Thousands of microbial genomes shed light on interconnected biogeochemical processes in an aquifer system.</title>
        <authorList>
            <person name="Anantharaman K."/>
            <person name="Brown C.T."/>
            <person name="Hug L.A."/>
            <person name="Sharon I."/>
            <person name="Castelle C.J."/>
            <person name="Probst A.J."/>
            <person name="Thomas B.C."/>
            <person name="Singh A."/>
            <person name="Wilkins M.J."/>
            <person name="Karaoz U."/>
            <person name="Brodie E.L."/>
            <person name="Williams K.H."/>
            <person name="Hubbard S.S."/>
            <person name="Banfield J.F."/>
        </authorList>
    </citation>
    <scope>NUCLEOTIDE SEQUENCE [LARGE SCALE GENOMIC DNA]</scope>
</reference>
<dbReference type="SUPFAM" id="SSF63446">
    <property type="entry name" value="Type I dockerin domain"/>
    <property type="match status" value="1"/>
</dbReference>
<dbReference type="EMBL" id="MFZT01000040">
    <property type="protein sequence ID" value="OGK29714.1"/>
    <property type="molecule type" value="Genomic_DNA"/>
</dbReference>
<dbReference type="GO" id="GO:0004867">
    <property type="term" value="F:serine-type endopeptidase inhibitor activity"/>
    <property type="evidence" value="ECO:0007669"/>
    <property type="project" value="InterPro"/>
</dbReference>
<dbReference type="Proteomes" id="UP000178098">
    <property type="component" value="Unassembled WGS sequence"/>
</dbReference>
<feature type="domain" description="Dockerin" evidence="2">
    <location>
        <begin position="129"/>
        <end position="186"/>
    </location>
</feature>
<name>A0A1F7HFE2_9BACT</name>
<gene>
    <name evidence="3" type="ORF">A3D08_00155</name>
</gene>
<dbReference type="PROSITE" id="PS00018">
    <property type="entry name" value="EF_HAND_1"/>
    <property type="match status" value="2"/>
</dbReference>
<dbReference type="PROSITE" id="PS51766">
    <property type="entry name" value="DOCKERIN"/>
    <property type="match status" value="1"/>
</dbReference>